<organism evidence="2 3">
    <name type="scientific">Cannabis sativa</name>
    <name type="common">Hemp</name>
    <name type="synonym">Marijuana</name>
    <dbReference type="NCBI Taxonomy" id="3483"/>
    <lineage>
        <taxon>Eukaryota</taxon>
        <taxon>Viridiplantae</taxon>
        <taxon>Streptophyta</taxon>
        <taxon>Embryophyta</taxon>
        <taxon>Tracheophyta</taxon>
        <taxon>Spermatophyta</taxon>
        <taxon>Magnoliopsida</taxon>
        <taxon>eudicotyledons</taxon>
        <taxon>Gunneridae</taxon>
        <taxon>Pentapetalae</taxon>
        <taxon>rosids</taxon>
        <taxon>fabids</taxon>
        <taxon>Rosales</taxon>
        <taxon>Cannabaceae</taxon>
        <taxon>Cannabis</taxon>
    </lineage>
</organism>
<evidence type="ECO:0000313" key="2">
    <source>
        <dbReference type="EnsemblPlants" id="cds.evm.model.06.252"/>
    </source>
</evidence>
<sequence length="305" mass="35224">MDTEISRCMRNVPPSHYLMKVKSFSLLSKSKEKHGSSYKWRLSFYPNGDKRLITDNNYISLYLTICETETLPNGWEVNVNFSLFIYNHLHDNYLTLQATRRFHKIKKEWGFHKIESVESFKNVSNGYLHNDCCVFGAEVFIIDPTPSFETLSVFERGDISNPIFRWEIKEFSKIMDKDSYSSEEFSSGGANWYLMIFPNGDESTDGKSLGVFLMIVDDDSFLNNSTVYAEYSLRVIDKVNSKHKKRSVLRDCFRCGKGGWGFPNFILLENLHKSSNGYVVNDTLIVEVEFYLVSQTKVSPKPTGN</sequence>
<dbReference type="SUPFAM" id="SSF49599">
    <property type="entry name" value="TRAF domain-like"/>
    <property type="match status" value="2"/>
</dbReference>
<dbReference type="InterPro" id="IPR008974">
    <property type="entry name" value="TRAF-like"/>
</dbReference>
<dbReference type="EnsemblPlants" id="evm.model.06.252">
    <property type="protein sequence ID" value="cds.evm.model.06.252"/>
    <property type="gene ID" value="evm.TU.06.252"/>
</dbReference>
<feature type="domain" description="MATH" evidence="1">
    <location>
        <begin position="14"/>
        <end position="139"/>
    </location>
</feature>
<reference evidence="2" key="1">
    <citation type="submission" date="2018-11" db="EMBL/GenBank/DDBJ databases">
        <authorList>
            <person name="Grassa J C."/>
        </authorList>
    </citation>
    <scope>NUCLEOTIDE SEQUENCE [LARGE SCALE GENOMIC DNA]</scope>
</reference>
<dbReference type="AlphaFoldDB" id="A0A803PXL5"/>
<evidence type="ECO:0000259" key="1">
    <source>
        <dbReference type="PROSITE" id="PS50144"/>
    </source>
</evidence>
<proteinExistence type="predicted"/>
<dbReference type="Gene3D" id="2.60.210.10">
    <property type="entry name" value="Apoptosis, Tumor Necrosis Factor Receptor Associated Protein 2, Chain A"/>
    <property type="match status" value="2"/>
</dbReference>
<feature type="domain" description="MATH" evidence="1">
    <location>
        <begin position="161"/>
        <end position="290"/>
    </location>
</feature>
<dbReference type="PANTHER" id="PTHR46162:SF40">
    <property type="entry name" value="TRAF-LIKE FAMILY PROTEIN"/>
    <property type="match status" value="1"/>
</dbReference>
<dbReference type="InterPro" id="IPR002083">
    <property type="entry name" value="MATH/TRAF_dom"/>
</dbReference>
<keyword evidence="3" id="KW-1185">Reference proteome</keyword>
<dbReference type="Pfam" id="PF22486">
    <property type="entry name" value="MATH_2"/>
    <property type="match status" value="2"/>
</dbReference>
<dbReference type="PROSITE" id="PS50144">
    <property type="entry name" value="MATH"/>
    <property type="match status" value="2"/>
</dbReference>
<dbReference type="OMA" id="NTISVVY"/>
<dbReference type="CDD" id="cd00121">
    <property type="entry name" value="MATH"/>
    <property type="match status" value="2"/>
</dbReference>
<dbReference type="PANTHER" id="PTHR46162">
    <property type="entry name" value="TRAF-LIKE FAMILY PROTEIN"/>
    <property type="match status" value="1"/>
</dbReference>
<evidence type="ECO:0000313" key="3">
    <source>
        <dbReference type="Proteomes" id="UP000596661"/>
    </source>
</evidence>
<dbReference type="OrthoDB" id="1194116at2759"/>
<name>A0A803PXL5_CANSA</name>
<dbReference type="Proteomes" id="UP000596661">
    <property type="component" value="Chromosome 6"/>
</dbReference>
<dbReference type="SMART" id="SM00061">
    <property type="entry name" value="MATH"/>
    <property type="match status" value="2"/>
</dbReference>
<accession>A0A803PXL5</accession>
<protein>
    <recommendedName>
        <fullName evidence="1">MATH domain-containing protein</fullName>
    </recommendedName>
</protein>
<dbReference type="EMBL" id="UZAU01000556">
    <property type="status" value="NOT_ANNOTATED_CDS"/>
    <property type="molecule type" value="Genomic_DNA"/>
</dbReference>
<reference evidence="2" key="2">
    <citation type="submission" date="2021-03" db="UniProtKB">
        <authorList>
            <consortium name="EnsemblPlants"/>
        </authorList>
    </citation>
    <scope>IDENTIFICATION</scope>
</reference>
<dbReference type="Gramene" id="evm.model.06.252">
    <property type="protein sequence ID" value="cds.evm.model.06.252"/>
    <property type="gene ID" value="evm.TU.06.252"/>
</dbReference>